<protein>
    <submittedName>
        <fullName evidence="2">Uncharacterized protein</fullName>
    </submittedName>
</protein>
<accession>A0ABQ6MK01</accession>
<name>A0ABQ6MK01_9STRA</name>
<gene>
    <name evidence="2" type="ORF">TeGR_g2846</name>
</gene>
<feature type="compositionally biased region" description="Low complexity" evidence="1">
    <location>
        <begin position="1"/>
        <end position="43"/>
    </location>
</feature>
<evidence type="ECO:0000256" key="1">
    <source>
        <dbReference type="SAM" id="MobiDB-lite"/>
    </source>
</evidence>
<dbReference type="EMBL" id="BRYB01000300">
    <property type="protein sequence ID" value="GMI27239.1"/>
    <property type="molecule type" value="Genomic_DNA"/>
</dbReference>
<feature type="region of interest" description="Disordered" evidence="1">
    <location>
        <begin position="90"/>
        <end position="133"/>
    </location>
</feature>
<proteinExistence type="predicted"/>
<reference evidence="2 3" key="1">
    <citation type="journal article" date="2023" name="Commun. Biol.">
        <title>Genome analysis of Parmales, the sister group of diatoms, reveals the evolutionary specialization of diatoms from phago-mixotrophs to photoautotrophs.</title>
        <authorList>
            <person name="Ban H."/>
            <person name="Sato S."/>
            <person name="Yoshikawa S."/>
            <person name="Yamada K."/>
            <person name="Nakamura Y."/>
            <person name="Ichinomiya M."/>
            <person name="Sato N."/>
            <person name="Blanc-Mathieu R."/>
            <person name="Endo H."/>
            <person name="Kuwata A."/>
            <person name="Ogata H."/>
        </authorList>
    </citation>
    <scope>NUCLEOTIDE SEQUENCE [LARGE SCALE GENOMIC DNA]</scope>
</reference>
<sequence>MDLSDLPDFVPPDDLLLGADAAPLEQTWEPSPSASRSASPAAAGKLDALGFDRPSDPPKPPSSEGPIVRDKSLESSFTFDAVSKPLPKAKEVLSKKRDKRKALSRSGEAEDTRSFAQRFAPKEESGEVSGGEGLPSWWLGRDANPLRGLTAIQIVEKLTWGAIFVLVAWEAYINSPLFERAAPMAPVVY</sequence>
<evidence type="ECO:0000313" key="3">
    <source>
        <dbReference type="Proteomes" id="UP001165060"/>
    </source>
</evidence>
<comment type="caution">
    <text evidence="2">The sequence shown here is derived from an EMBL/GenBank/DDBJ whole genome shotgun (WGS) entry which is preliminary data.</text>
</comment>
<dbReference type="Proteomes" id="UP001165060">
    <property type="component" value="Unassembled WGS sequence"/>
</dbReference>
<feature type="region of interest" description="Disordered" evidence="1">
    <location>
        <begin position="1"/>
        <end position="70"/>
    </location>
</feature>
<organism evidence="2 3">
    <name type="scientific">Tetraparma gracilis</name>
    <dbReference type="NCBI Taxonomy" id="2962635"/>
    <lineage>
        <taxon>Eukaryota</taxon>
        <taxon>Sar</taxon>
        <taxon>Stramenopiles</taxon>
        <taxon>Ochrophyta</taxon>
        <taxon>Bolidophyceae</taxon>
        <taxon>Parmales</taxon>
        <taxon>Triparmaceae</taxon>
        <taxon>Tetraparma</taxon>
    </lineage>
</organism>
<evidence type="ECO:0000313" key="2">
    <source>
        <dbReference type="EMBL" id="GMI27239.1"/>
    </source>
</evidence>
<keyword evidence="3" id="KW-1185">Reference proteome</keyword>